<feature type="region of interest" description="Disordered" evidence="1">
    <location>
        <begin position="1"/>
        <end position="28"/>
    </location>
</feature>
<evidence type="ECO:0000256" key="2">
    <source>
        <dbReference type="SAM" id="Phobius"/>
    </source>
</evidence>
<feature type="region of interest" description="Disordered" evidence="1">
    <location>
        <begin position="76"/>
        <end position="120"/>
    </location>
</feature>
<feature type="compositionally biased region" description="Basic and acidic residues" evidence="1">
    <location>
        <begin position="244"/>
        <end position="254"/>
    </location>
</feature>
<feature type="compositionally biased region" description="Low complexity" evidence="1">
    <location>
        <begin position="143"/>
        <end position="153"/>
    </location>
</feature>
<feature type="region of interest" description="Disordered" evidence="1">
    <location>
        <begin position="133"/>
        <end position="181"/>
    </location>
</feature>
<proteinExistence type="predicted"/>
<feature type="compositionally biased region" description="Polar residues" evidence="1">
    <location>
        <begin position="1"/>
        <end position="10"/>
    </location>
</feature>
<dbReference type="Proteomes" id="UP001055093">
    <property type="component" value="Unassembled WGS sequence"/>
</dbReference>
<evidence type="ECO:0000256" key="1">
    <source>
        <dbReference type="SAM" id="MobiDB-lite"/>
    </source>
</evidence>
<evidence type="ECO:0000313" key="4">
    <source>
        <dbReference type="Proteomes" id="UP001055093"/>
    </source>
</evidence>
<feature type="compositionally biased region" description="Low complexity" evidence="1">
    <location>
        <begin position="110"/>
        <end position="120"/>
    </location>
</feature>
<keyword evidence="2" id="KW-1133">Transmembrane helix</keyword>
<reference evidence="3" key="2">
    <citation type="submission" date="2021-08" db="EMBL/GenBank/DDBJ databases">
        <authorList>
            <person name="Tani A."/>
            <person name="Ola A."/>
            <person name="Ogura Y."/>
            <person name="Katsura K."/>
            <person name="Hayashi T."/>
        </authorList>
    </citation>
    <scope>NUCLEOTIDE SEQUENCE</scope>
    <source>
        <strain evidence="3">DSM 14458</strain>
    </source>
</reference>
<gene>
    <name evidence="3" type="ORF">BGCPKDLD_1351</name>
</gene>
<feature type="transmembrane region" description="Helical" evidence="2">
    <location>
        <begin position="37"/>
        <end position="61"/>
    </location>
</feature>
<name>A0ABQ4UR47_9HYPH</name>
<dbReference type="EMBL" id="BPRE01000003">
    <property type="protein sequence ID" value="GJE74778.1"/>
    <property type="molecule type" value="Genomic_DNA"/>
</dbReference>
<comment type="caution">
    <text evidence="3">The sequence shown here is derived from an EMBL/GenBank/DDBJ whole genome shotgun (WGS) entry which is preliminary data.</text>
</comment>
<keyword evidence="2" id="KW-0812">Transmembrane</keyword>
<sequence>MQGYNVQEASRMSVAIHPSETRPNPVPLRSGRARSRLFLAAGILLGGTALAGFTAGAFSFFSGLADPRARPAQVAPVASQWPDLKDGVPALAEGPGTEPTRLSLPPAEPPAARANAAPAAPMPARIVAKAEPIPSATPQPSRGEPAGAAIAKAETAKPEIAKSEMSQPLAEPARSSAASGRTNLPIEPVQALAAPARAAAPVAPPRIAATLAPARSETVRAKAEQPARFVSLPASKADSAKATPKPEPKAEASRKPVAPARTRVTSADAASPAAPAAAPAPAPAVDDEPELLGVKIPGGRQIRDGWKATVGGLIGDQGNGE</sequence>
<dbReference type="RefSeq" id="WP_238307777.1">
    <property type="nucleotide sequence ID" value="NZ_BPRE01000003.1"/>
</dbReference>
<feature type="compositionally biased region" description="Low complexity" evidence="1">
    <location>
        <begin position="266"/>
        <end position="279"/>
    </location>
</feature>
<organism evidence="3 4">
    <name type="scientific">Methylorubrum suomiense</name>
    <dbReference type="NCBI Taxonomy" id="144191"/>
    <lineage>
        <taxon>Bacteria</taxon>
        <taxon>Pseudomonadati</taxon>
        <taxon>Pseudomonadota</taxon>
        <taxon>Alphaproteobacteria</taxon>
        <taxon>Hyphomicrobiales</taxon>
        <taxon>Methylobacteriaceae</taxon>
        <taxon>Methylorubrum</taxon>
    </lineage>
</organism>
<accession>A0ABQ4UR47</accession>
<keyword evidence="2" id="KW-0472">Membrane</keyword>
<keyword evidence="4" id="KW-1185">Reference proteome</keyword>
<evidence type="ECO:0000313" key="3">
    <source>
        <dbReference type="EMBL" id="GJE74778.1"/>
    </source>
</evidence>
<reference evidence="3" key="1">
    <citation type="journal article" date="2021" name="Front. Microbiol.">
        <title>Comprehensive Comparative Genomics and Phenotyping of Methylobacterium Species.</title>
        <authorList>
            <person name="Alessa O."/>
            <person name="Ogura Y."/>
            <person name="Fujitani Y."/>
            <person name="Takami H."/>
            <person name="Hayashi T."/>
            <person name="Sahin N."/>
            <person name="Tani A."/>
        </authorList>
    </citation>
    <scope>NUCLEOTIDE SEQUENCE</scope>
    <source>
        <strain evidence="3">DSM 14458</strain>
    </source>
</reference>
<feature type="region of interest" description="Disordered" evidence="1">
    <location>
        <begin position="218"/>
        <end position="297"/>
    </location>
</feature>
<protein>
    <submittedName>
        <fullName evidence="3">Uncharacterized protein</fullName>
    </submittedName>
</protein>